<feature type="compositionally biased region" description="Acidic residues" evidence="1">
    <location>
        <begin position="88"/>
        <end position="106"/>
    </location>
</feature>
<feature type="transmembrane region" description="Helical" evidence="2">
    <location>
        <begin position="161"/>
        <end position="184"/>
    </location>
</feature>
<dbReference type="AlphaFoldDB" id="A0ABD6AE28"/>
<evidence type="ECO:0000313" key="3">
    <source>
        <dbReference type="EMBL" id="MFC7318517.1"/>
    </source>
</evidence>
<sequence>MGENDKGRLSGLTVEHAMLVVLLAVGIVFFVVPVLEDYPENAAIFPRMTSAVVIIGAVLLLARNYLPGPIKTFVAESVSITEMGGGEEGIEEAEEAGETEAEEEGAPEDRTLGAKYGYTINNTVFVTVTAALYLLLGYAIGLFYVTPVYVLLYTLWFRVPWYIGVILAAASTAVIVGFIEFLLLPFDRGEIIVIGAQLTVTAFTGVA</sequence>
<dbReference type="EMBL" id="JBHTBF010000003">
    <property type="protein sequence ID" value="MFC7318517.1"/>
    <property type="molecule type" value="Genomic_DNA"/>
</dbReference>
<accession>A0ABD6AE28</accession>
<protein>
    <submittedName>
        <fullName evidence="3">Tripartite tricarboxylate transporter TctB family protein</fullName>
    </submittedName>
</protein>
<feature type="region of interest" description="Disordered" evidence="1">
    <location>
        <begin position="85"/>
        <end position="107"/>
    </location>
</feature>
<evidence type="ECO:0000256" key="2">
    <source>
        <dbReference type="SAM" id="Phobius"/>
    </source>
</evidence>
<organism evidence="3 4">
    <name type="scientific">Halomarina halobia</name>
    <dbReference type="NCBI Taxonomy" id="3033386"/>
    <lineage>
        <taxon>Archaea</taxon>
        <taxon>Methanobacteriati</taxon>
        <taxon>Methanobacteriota</taxon>
        <taxon>Stenosarchaea group</taxon>
        <taxon>Halobacteria</taxon>
        <taxon>Halobacteriales</taxon>
        <taxon>Natronomonadaceae</taxon>
        <taxon>Halomarina</taxon>
    </lineage>
</organism>
<dbReference type="GeneID" id="79317299"/>
<dbReference type="Proteomes" id="UP001596547">
    <property type="component" value="Unassembled WGS sequence"/>
</dbReference>
<name>A0ABD6AE28_9EURY</name>
<keyword evidence="2" id="KW-0472">Membrane</keyword>
<dbReference type="RefSeq" id="WP_276306641.1">
    <property type="nucleotide sequence ID" value="NZ_CP119993.1"/>
</dbReference>
<keyword evidence="4" id="KW-1185">Reference proteome</keyword>
<proteinExistence type="predicted"/>
<keyword evidence="2" id="KW-0812">Transmembrane</keyword>
<gene>
    <name evidence="3" type="ORF">ACFQPE_17205</name>
</gene>
<feature type="transmembrane region" description="Helical" evidence="2">
    <location>
        <begin position="124"/>
        <end position="149"/>
    </location>
</feature>
<evidence type="ECO:0000313" key="4">
    <source>
        <dbReference type="Proteomes" id="UP001596547"/>
    </source>
</evidence>
<feature type="transmembrane region" description="Helical" evidence="2">
    <location>
        <begin position="12"/>
        <end position="32"/>
    </location>
</feature>
<feature type="transmembrane region" description="Helical" evidence="2">
    <location>
        <begin position="44"/>
        <end position="62"/>
    </location>
</feature>
<keyword evidence="2" id="KW-1133">Transmembrane helix</keyword>
<comment type="caution">
    <text evidence="3">The sequence shown here is derived from an EMBL/GenBank/DDBJ whole genome shotgun (WGS) entry which is preliminary data.</text>
</comment>
<reference evidence="3 4" key="1">
    <citation type="journal article" date="2019" name="Int. J. Syst. Evol. Microbiol.">
        <title>The Global Catalogue of Microorganisms (GCM) 10K type strain sequencing project: providing services to taxonomists for standard genome sequencing and annotation.</title>
        <authorList>
            <consortium name="The Broad Institute Genomics Platform"/>
            <consortium name="The Broad Institute Genome Sequencing Center for Infectious Disease"/>
            <person name="Wu L."/>
            <person name="Ma J."/>
        </authorList>
    </citation>
    <scope>NUCLEOTIDE SEQUENCE [LARGE SCALE GENOMIC DNA]</scope>
    <source>
        <strain evidence="3 4">PSR21</strain>
    </source>
</reference>
<evidence type="ECO:0000256" key="1">
    <source>
        <dbReference type="SAM" id="MobiDB-lite"/>
    </source>
</evidence>